<sequence length="409" mass="45334">MFSNFSHYLAFGSTDQQTLNALAGEYNGLVVPGTVAAFRGEGTKGFVLALSASLSVPYAVDPRFPLFQNDLREPKKSHLALARVLGIEDLVQRNGGLPVALLDDELAAAIATRWVQFNTGFQNLAPKAFDKYARRLKKPLPQIQANGPAQIMAPYLMYDGAPETRFWSDSLWEATKSAAVAAGTSQPVVRVLAVKEPKLLSDLFEDQHDPDVVIWVNNLEEPKSTPYRLAEYAVEVSQLAAQGASPFALYGGYFAVMLRAVGLKGISHGVGFSEHRNYIELKSSGGAPARYYVRKLHRYLPVDLASEIWRRRPELVDDPETPMGLMDPAELDYQALMKHSVLARAAEIRESTGFGLVDHIHELEVLYKRFSDGVATIRLTTGLEKRAKENAGHLLQWKQALEEALERVR</sequence>
<dbReference type="EMBL" id="EF495211">
    <property type="protein sequence ID" value="ABR67009.1"/>
    <property type="molecule type" value="Genomic_DNA"/>
</dbReference>
<proteinExistence type="predicted"/>
<protein>
    <submittedName>
        <fullName evidence="1">Uncharacterized protein</fullName>
    </submittedName>
</protein>
<geneLocation type="plasmid" evidence="1">
    <name>pSI-1</name>
</geneLocation>
<reference evidence="1" key="2">
    <citation type="journal article" date="2008" name="Plasmid">
        <title>Comparative analysis of eight Arthrobacter plasmids.</title>
        <authorList>
            <person name="Jerke K."/>
            <person name="Nakatsu C.H."/>
            <person name="Beasley F."/>
            <person name="Konopka A."/>
        </authorList>
    </citation>
    <scope>NUCLEOTIDE SEQUENCE</scope>
    <source>
        <strain evidence="1">AK-1</strain>
        <plasmid evidence="1">pSI-1</plasmid>
    </source>
</reference>
<dbReference type="AlphaFoldDB" id="A6YFK5"/>
<accession>A6YFK5</accession>
<dbReference type="RefSeq" id="WP_012311541.1">
    <property type="nucleotide sequence ID" value="NC_010494.1"/>
</dbReference>
<keyword evidence="1" id="KW-0614">Plasmid</keyword>
<organism evidence="1">
    <name type="scientific">Arthrobacter sp. AK-1</name>
    <dbReference type="NCBI Taxonomy" id="415095"/>
    <lineage>
        <taxon>Bacteria</taxon>
        <taxon>Bacillati</taxon>
        <taxon>Actinomycetota</taxon>
        <taxon>Actinomycetes</taxon>
        <taxon>Micrococcales</taxon>
        <taxon>Micrococcaceae</taxon>
        <taxon>Arthrobacter</taxon>
    </lineage>
</organism>
<reference evidence="1" key="1">
    <citation type="submission" date="2007-03" db="EMBL/GenBank/DDBJ databases">
        <authorList>
            <person name="Jerke K.H."/>
            <person name="Nakatsu C.H."/>
            <person name="Konopka A.E."/>
        </authorList>
    </citation>
    <scope>NUCLEOTIDE SEQUENCE</scope>
    <source>
        <strain evidence="1">AK-1</strain>
        <plasmid evidence="1">pSI-1</plasmid>
    </source>
</reference>
<evidence type="ECO:0000313" key="1">
    <source>
        <dbReference type="EMBL" id="ABR67009.1"/>
    </source>
</evidence>
<name>A6YFK5_9MICC</name>